<dbReference type="AlphaFoldDB" id="A0A9P7MIZ4"/>
<protein>
    <recommendedName>
        <fullName evidence="4">Chorismate synthase protein</fullName>
    </recommendedName>
</protein>
<keyword evidence="3" id="KW-1185">Reference proteome</keyword>
<keyword evidence="1" id="KW-0812">Transmembrane</keyword>
<dbReference type="OrthoDB" id="4218123at2759"/>
<gene>
    <name evidence="2" type="ORF">E4U60_001663</name>
</gene>
<evidence type="ECO:0008006" key="4">
    <source>
        <dbReference type="Google" id="ProtNLM"/>
    </source>
</evidence>
<accession>A0A9P7MIZ4</accession>
<proteinExistence type="predicted"/>
<evidence type="ECO:0000313" key="3">
    <source>
        <dbReference type="Proteomes" id="UP000706124"/>
    </source>
</evidence>
<evidence type="ECO:0000256" key="1">
    <source>
        <dbReference type="SAM" id="Phobius"/>
    </source>
</evidence>
<feature type="transmembrane region" description="Helical" evidence="1">
    <location>
        <begin position="221"/>
        <end position="246"/>
    </location>
</feature>
<evidence type="ECO:0000313" key="2">
    <source>
        <dbReference type="EMBL" id="KAG5948515.1"/>
    </source>
</evidence>
<feature type="transmembrane region" description="Helical" evidence="1">
    <location>
        <begin position="182"/>
        <end position="201"/>
    </location>
</feature>
<keyword evidence="1" id="KW-1133">Transmembrane helix</keyword>
<dbReference type="PANTHER" id="PTHR39470">
    <property type="entry name" value="CHROMOSOME 10, WHOLE GENOME SHOTGUN SEQUENCE"/>
    <property type="match status" value="1"/>
</dbReference>
<keyword evidence="1" id="KW-0472">Membrane</keyword>
<dbReference type="EMBL" id="SRPO01000017">
    <property type="protein sequence ID" value="KAG5948515.1"/>
    <property type="molecule type" value="Genomic_DNA"/>
</dbReference>
<reference evidence="2 3" key="1">
    <citation type="journal article" date="2020" name="bioRxiv">
        <title>Whole genome comparisons of ergot fungi reveals the divergence and evolution of species within the genus Claviceps are the result of varying mechanisms driving genome evolution and host range expansion.</title>
        <authorList>
            <person name="Wyka S.A."/>
            <person name="Mondo S.J."/>
            <person name="Liu M."/>
            <person name="Dettman J."/>
            <person name="Nalam V."/>
            <person name="Broders K.D."/>
        </authorList>
    </citation>
    <scope>NUCLEOTIDE SEQUENCE [LARGE SCALE GENOMIC DNA]</scope>
    <source>
        <strain evidence="2 3">CCC 1485</strain>
    </source>
</reference>
<sequence>MALVSWESIRSIILCLGPFLLPKAISLYRSLRVSSLSAQGLPIQPIPPRARIALGLLFALCSIYLVQTLSVFAPENLFLRTQSRLQIPVDVLFNRVSTLRPDNALTQSDLALRAKFVNLKSRLLYIQFGPSVLADCPFCNVEEPNSYFYYALPSILWTHLANLIVTAIVTSTAVTGKEGSQWRSYATISGITAAALDAYLVRSYDSQANARQLRLTEVDFFYWSMRIYRLLGLCALNGLLGWVLYLSCTNRAFVRLPSPAERITQATSLLSTARSRLSAMGIINNTAMRDEELRDRSEDYWTHETNLMRGAMEQREVVEGVNDALSARINIDAINKEAETYTEGVLNAFFVAQKKD</sequence>
<name>A0A9P7MIZ4_9HYPO</name>
<comment type="caution">
    <text evidence="2">The sequence shown here is derived from an EMBL/GenBank/DDBJ whole genome shotgun (WGS) entry which is preliminary data.</text>
</comment>
<dbReference type="Proteomes" id="UP000706124">
    <property type="component" value="Unassembled WGS sequence"/>
</dbReference>
<feature type="transmembrane region" description="Helical" evidence="1">
    <location>
        <begin position="147"/>
        <end position="170"/>
    </location>
</feature>
<dbReference type="PANTHER" id="PTHR39470:SF1">
    <property type="entry name" value="CHORISMATE SYNTHASE PROTEIN"/>
    <property type="match status" value="1"/>
</dbReference>
<feature type="transmembrane region" description="Helical" evidence="1">
    <location>
        <begin position="52"/>
        <end position="73"/>
    </location>
</feature>
<organism evidence="2 3">
    <name type="scientific">Claviceps pazoutovae</name>
    <dbReference type="NCBI Taxonomy" id="1649127"/>
    <lineage>
        <taxon>Eukaryota</taxon>
        <taxon>Fungi</taxon>
        <taxon>Dikarya</taxon>
        <taxon>Ascomycota</taxon>
        <taxon>Pezizomycotina</taxon>
        <taxon>Sordariomycetes</taxon>
        <taxon>Hypocreomycetidae</taxon>
        <taxon>Hypocreales</taxon>
        <taxon>Clavicipitaceae</taxon>
        <taxon>Claviceps</taxon>
    </lineage>
</organism>